<dbReference type="Proteomes" id="UP000003706">
    <property type="component" value="Unassembled WGS sequence"/>
</dbReference>
<dbReference type="EMBL" id="AGJL01000009">
    <property type="protein sequence ID" value="EHP88276.1"/>
    <property type="molecule type" value="Genomic_DNA"/>
</dbReference>
<evidence type="ECO:0000313" key="1">
    <source>
        <dbReference type="EMBL" id="EHP88276.1"/>
    </source>
</evidence>
<proteinExistence type="predicted"/>
<reference evidence="1 2" key="1">
    <citation type="submission" date="2011-09" db="EMBL/GenBank/DDBJ databases">
        <title>The draft genome of Methanotorris formicicus Mc-S-70.</title>
        <authorList>
            <consortium name="US DOE Joint Genome Institute (JGI-PGF)"/>
            <person name="Lucas S."/>
            <person name="Han J."/>
            <person name="Lapidus A."/>
            <person name="Cheng J.-F."/>
            <person name="Goodwin L."/>
            <person name="Pitluck S."/>
            <person name="Peters L."/>
            <person name="Land M.L."/>
            <person name="Hauser L."/>
            <person name="Sieprawska-Lupa M."/>
            <person name="Takai K."/>
            <person name="Miyazaki J."/>
            <person name="Whitman W."/>
            <person name="Woyke T.J."/>
        </authorList>
    </citation>
    <scope>NUCLEOTIDE SEQUENCE [LARGE SCALE GENOMIC DNA]</scope>
    <source>
        <strain evidence="1 2">Mc-S-70</strain>
    </source>
</reference>
<name>H1KXH3_9EURY</name>
<organism evidence="1 2">
    <name type="scientific">Methanotorris formicicus Mc-S-70</name>
    <dbReference type="NCBI Taxonomy" id="647171"/>
    <lineage>
        <taxon>Archaea</taxon>
        <taxon>Methanobacteriati</taxon>
        <taxon>Methanobacteriota</taxon>
        <taxon>Methanomada group</taxon>
        <taxon>Methanococci</taxon>
        <taxon>Methanococcales</taxon>
        <taxon>Methanocaldococcaceae</taxon>
        <taxon>Methanotorris</taxon>
    </lineage>
</organism>
<dbReference type="RefSeq" id="WP_007043940.1">
    <property type="nucleotide sequence ID" value="NZ_AGJL01000009.1"/>
</dbReference>
<accession>H1KXH3</accession>
<comment type="caution">
    <text evidence="1">The sequence shown here is derived from an EMBL/GenBank/DDBJ whole genome shotgun (WGS) entry which is preliminary data.</text>
</comment>
<sequence>MKVFLFPSPGRGYKLINKTALDFISSGRNGIKSLVYKYDGTAELEFKVSLNNKSHRWKIIVESEGIVNIFKDEKNVTESKEII</sequence>
<protein>
    <submittedName>
        <fullName evidence="1">Uncharacterized protein</fullName>
    </submittedName>
</protein>
<dbReference type="STRING" id="647171.MetfoDRAFT_0496"/>
<keyword evidence="2" id="KW-1185">Reference proteome</keyword>
<dbReference type="AlphaFoldDB" id="H1KXH3"/>
<evidence type="ECO:0000313" key="2">
    <source>
        <dbReference type="Proteomes" id="UP000003706"/>
    </source>
</evidence>
<gene>
    <name evidence="1" type="ORF">MetfoDRAFT_0496</name>
</gene>